<keyword evidence="1" id="KW-0812">Transmembrane</keyword>
<feature type="transmembrane region" description="Helical" evidence="1">
    <location>
        <begin position="12"/>
        <end position="32"/>
    </location>
</feature>
<dbReference type="EMBL" id="LQZT01000034">
    <property type="protein sequence ID" value="OCW56634.1"/>
    <property type="molecule type" value="Genomic_DNA"/>
</dbReference>
<feature type="transmembrane region" description="Helical" evidence="1">
    <location>
        <begin position="70"/>
        <end position="88"/>
    </location>
</feature>
<dbReference type="OrthoDB" id="5360192at2"/>
<dbReference type="Pfam" id="PF10990">
    <property type="entry name" value="DUF2809"/>
    <property type="match status" value="1"/>
</dbReference>
<protein>
    <recommendedName>
        <fullName evidence="4">DUF2809 domain-containing protein</fullName>
    </recommendedName>
</protein>
<evidence type="ECO:0000256" key="1">
    <source>
        <dbReference type="SAM" id="Phobius"/>
    </source>
</evidence>
<organism evidence="2 3">
    <name type="scientific">Hoeflea olei</name>
    <dbReference type="NCBI Taxonomy" id="1480615"/>
    <lineage>
        <taxon>Bacteria</taxon>
        <taxon>Pseudomonadati</taxon>
        <taxon>Pseudomonadota</taxon>
        <taxon>Alphaproteobacteria</taxon>
        <taxon>Hyphomicrobiales</taxon>
        <taxon>Rhizobiaceae</taxon>
        <taxon>Hoeflea</taxon>
    </lineage>
</organism>
<dbReference type="RefSeq" id="WP_066181206.1">
    <property type="nucleotide sequence ID" value="NZ_LQZT01000034.1"/>
</dbReference>
<feature type="transmembrane region" description="Helical" evidence="1">
    <location>
        <begin position="108"/>
        <end position="127"/>
    </location>
</feature>
<gene>
    <name evidence="2" type="ORF">AWJ14_17000</name>
</gene>
<keyword evidence="3" id="KW-1185">Reference proteome</keyword>
<keyword evidence="1" id="KW-0472">Membrane</keyword>
<reference evidence="2 3" key="1">
    <citation type="submission" date="2015-12" db="EMBL/GenBank/DDBJ databases">
        <authorList>
            <person name="Shamseldin A."/>
            <person name="Moawad H."/>
            <person name="Abd El-Rahim W.M."/>
            <person name="Sadowsky M.J."/>
        </authorList>
    </citation>
    <scope>NUCLEOTIDE SEQUENCE [LARGE SCALE GENOMIC DNA]</scope>
    <source>
        <strain evidence="2 3">JC234</strain>
    </source>
</reference>
<dbReference type="AlphaFoldDB" id="A0A1C1YT14"/>
<evidence type="ECO:0000313" key="2">
    <source>
        <dbReference type="EMBL" id="OCW56634.1"/>
    </source>
</evidence>
<sequence length="140" mass="15531">MDEIKARRGDVLRRLGIALGVIALGLALRLLGYEIGLPYRLVKYGGSMLWGMMVFWLIAMVLPGLSLVRLALIAAVCAALVEFSRLYHTPWLDAFRLELIGALLLGRIFSWLNIVAYLAGILLAAVAEWRILARRRPGDA</sequence>
<feature type="transmembrane region" description="Helical" evidence="1">
    <location>
        <begin position="44"/>
        <end position="63"/>
    </location>
</feature>
<dbReference type="Proteomes" id="UP000094795">
    <property type="component" value="Unassembled WGS sequence"/>
</dbReference>
<comment type="caution">
    <text evidence="2">The sequence shown here is derived from an EMBL/GenBank/DDBJ whole genome shotgun (WGS) entry which is preliminary data.</text>
</comment>
<name>A0A1C1YT14_9HYPH</name>
<evidence type="ECO:0008006" key="4">
    <source>
        <dbReference type="Google" id="ProtNLM"/>
    </source>
</evidence>
<keyword evidence="1" id="KW-1133">Transmembrane helix</keyword>
<accession>A0A1C1YT14</accession>
<evidence type="ECO:0000313" key="3">
    <source>
        <dbReference type="Proteomes" id="UP000094795"/>
    </source>
</evidence>
<proteinExistence type="predicted"/>
<dbReference type="InterPro" id="IPR021257">
    <property type="entry name" value="DUF2809"/>
</dbReference>
<dbReference type="STRING" id="1480615.AWJ14_17000"/>